<proteinExistence type="predicted"/>
<dbReference type="InterPro" id="IPR043502">
    <property type="entry name" value="DNA/RNA_pol_sf"/>
</dbReference>
<feature type="domain" description="Reverse transcriptase Ty1/copia-type" evidence="1">
    <location>
        <begin position="119"/>
        <end position="226"/>
    </location>
</feature>
<gene>
    <name evidence="2" type="ORF">U9M48_014081</name>
</gene>
<reference evidence="2 3" key="1">
    <citation type="submission" date="2024-02" db="EMBL/GenBank/DDBJ databases">
        <title>High-quality chromosome-scale genome assembly of Pensacola bahiagrass (Paspalum notatum Flugge var. saurae).</title>
        <authorList>
            <person name="Vega J.M."/>
            <person name="Podio M."/>
            <person name="Orjuela J."/>
            <person name="Siena L.A."/>
            <person name="Pessino S.C."/>
            <person name="Combes M.C."/>
            <person name="Mariac C."/>
            <person name="Albertini E."/>
            <person name="Pupilli F."/>
            <person name="Ortiz J.P.A."/>
            <person name="Leblanc O."/>
        </authorList>
    </citation>
    <scope>NUCLEOTIDE SEQUENCE [LARGE SCALE GENOMIC DNA]</scope>
    <source>
        <strain evidence="2">R1</strain>
        <tissue evidence="2">Leaf</tissue>
    </source>
</reference>
<accession>A0AAQ3WKC7</accession>
<sequence>MENEMRSMSTNKVWDLEKIPKGAKTVGCKWVYKTKHDSKGNVARLVAKGFTQREGIDYTKTFSPVSSKNSFKIIMALVAHYDLELHQMDVKTAFLNGDLYENVFMAQPKGFDAKGKENLRSFDYKENIEKNCIYAKFKNGKFIFLVLYVNDILLTSSDMNLLLETKNFLSSNFGMKDLGEAWYVFGIEIHRDRKKGVLGLSQKAHIENILKRYSMHKCKALPVPIVQSNVFGNFECPKNKNKYKMDRMKSVPYASVVGSIIIYNRDARQISEKSKSGIKKTLRYLQGTKNLMLTYRKSNALEIVGYSDADMAGCRDTRKSILCYIFTLARGAISWKSSKQSIVVSSTEYAEIIACYEATGQALWLKKFVPGLKVVDSIEKPLKLYCDNEPAISYSYNKSNNAAKYIDIKYYIVKEKIQDQTIMLEHIESERMLADPLTKGLPPKKFIEHVAGMGLKEDL</sequence>
<evidence type="ECO:0000313" key="2">
    <source>
        <dbReference type="EMBL" id="WVZ64586.1"/>
    </source>
</evidence>
<dbReference type="EMBL" id="CP144747">
    <property type="protein sequence ID" value="WVZ64586.1"/>
    <property type="molecule type" value="Genomic_DNA"/>
</dbReference>
<dbReference type="Proteomes" id="UP001341281">
    <property type="component" value="Chromosome 03"/>
</dbReference>
<dbReference type="InterPro" id="IPR013103">
    <property type="entry name" value="RVT_2"/>
</dbReference>
<name>A0AAQ3WKC7_PASNO</name>
<dbReference type="CDD" id="cd09272">
    <property type="entry name" value="RNase_HI_RT_Ty1"/>
    <property type="match status" value="1"/>
</dbReference>
<feature type="domain" description="Reverse transcriptase Ty1/copia-type" evidence="1">
    <location>
        <begin position="11"/>
        <end position="118"/>
    </location>
</feature>
<dbReference type="PANTHER" id="PTHR11439:SF467">
    <property type="entry name" value="INTEGRASE CATALYTIC DOMAIN-CONTAINING PROTEIN"/>
    <property type="match status" value="1"/>
</dbReference>
<evidence type="ECO:0000313" key="3">
    <source>
        <dbReference type="Proteomes" id="UP001341281"/>
    </source>
</evidence>
<dbReference type="Pfam" id="PF07727">
    <property type="entry name" value="RVT_2"/>
    <property type="match status" value="2"/>
</dbReference>
<dbReference type="AlphaFoldDB" id="A0AAQ3WKC7"/>
<dbReference type="SUPFAM" id="SSF56672">
    <property type="entry name" value="DNA/RNA polymerases"/>
    <property type="match status" value="1"/>
</dbReference>
<dbReference type="PANTHER" id="PTHR11439">
    <property type="entry name" value="GAG-POL-RELATED RETROTRANSPOSON"/>
    <property type="match status" value="1"/>
</dbReference>
<keyword evidence="3" id="KW-1185">Reference proteome</keyword>
<organism evidence="2 3">
    <name type="scientific">Paspalum notatum var. saurae</name>
    <dbReference type="NCBI Taxonomy" id="547442"/>
    <lineage>
        <taxon>Eukaryota</taxon>
        <taxon>Viridiplantae</taxon>
        <taxon>Streptophyta</taxon>
        <taxon>Embryophyta</taxon>
        <taxon>Tracheophyta</taxon>
        <taxon>Spermatophyta</taxon>
        <taxon>Magnoliopsida</taxon>
        <taxon>Liliopsida</taxon>
        <taxon>Poales</taxon>
        <taxon>Poaceae</taxon>
        <taxon>PACMAD clade</taxon>
        <taxon>Panicoideae</taxon>
        <taxon>Andropogonodae</taxon>
        <taxon>Paspaleae</taxon>
        <taxon>Paspalinae</taxon>
        <taxon>Paspalum</taxon>
    </lineage>
</organism>
<protein>
    <recommendedName>
        <fullName evidence="1">Reverse transcriptase Ty1/copia-type domain-containing protein</fullName>
    </recommendedName>
</protein>
<evidence type="ECO:0000259" key="1">
    <source>
        <dbReference type="Pfam" id="PF07727"/>
    </source>
</evidence>